<sequence>MNNYNPFFSFISKKSLRRTQMNTYPANELLKEHDLIALSRVFPPASRGQLIIVKNLLTDHRANFRSYENGMVSFDIDALVREASLKGSYKTGERIIELVSAGLNLQALAKTPLRIPMVGKEPISIRL</sequence>
<gene>
    <name evidence="1" type="ORF">ALO63_102052</name>
</gene>
<proteinExistence type="predicted"/>
<dbReference type="PATRIC" id="fig|34065.5.peg.1700"/>
<organism evidence="1 2">
    <name type="scientific">Pseudomonas amygdali pv. mori</name>
    <dbReference type="NCBI Taxonomy" id="34065"/>
    <lineage>
        <taxon>Bacteria</taxon>
        <taxon>Pseudomonadati</taxon>
        <taxon>Pseudomonadota</taxon>
        <taxon>Gammaproteobacteria</taxon>
        <taxon>Pseudomonadales</taxon>
        <taxon>Pseudomonadaceae</taxon>
        <taxon>Pseudomonas</taxon>
        <taxon>Pseudomonas amygdali</taxon>
    </lineage>
</organism>
<evidence type="ECO:0000313" key="1">
    <source>
        <dbReference type="EMBL" id="KPX99845.1"/>
    </source>
</evidence>
<dbReference type="Proteomes" id="UP000050420">
    <property type="component" value="Unassembled WGS sequence"/>
</dbReference>
<protein>
    <submittedName>
        <fullName evidence="1">Uncharacterized protein</fullName>
    </submittedName>
</protein>
<name>A0A0Q0A8L4_PSEA0</name>
<reference evidence="1 2" key="1">
    <citation type="submission" date="2015-09" db="EMBL/GenBank/DDBJ databases">
        <title>Genome announcement of multiple Pseudomonas syringae strains.</title>
        <authorList>
            <person name="Thakur S."/>
            <person name="Wang P.W."/>
            <person name="Gong Y."/>
            <person name="Weir B.S."/>
            <person name="Guttman D.S."/>
        </authorList>
    </citation>
    <scope>NUCLEOTIDE SEQUENCE [LARGE SCALE GENOMIC DNA]</scope>
    <source>
        <strain evidence="1 2">ICMP4331</strain>
    </source>
</reference>
<comment type="caution">
    <text evidence="1">The sequence shown here is derived from an EMBL/GenBank/DDBJ whole genome shotgun (WGS) entry which is preliminary data.</text>
</comment>
<dbReference type="EMBL" id="LJQU01000134">
    <property type="protein sequence ID" value="KPX99845.1"/>
    <property type="molecule type" value="Genomic_DNA"/>
</dbReference>
<accession>A0A0Q0A8L4</accession>
<evidence type="ECO:0000313" key="2">
    <source>
        <dbReference type="Proteomes" id="UP000050420"/>
    </source>
</evidence>
<dbReference type="AlphaFoldDB" id="A0A0Q0A8L4"/>